<dbReference type="Proteomes" id="UP000619244">
    <property type="component" value="Unassembled WGS sequence"/>
</dbReference>
<dbReference type="AlphaFoldDB" id="A0A918NSX4"/>
<reference evidence="1" key="2">
    <citation type="submission" date="2020-09" db="EMBL/GenBank/DDBJ databases">
        <authorList>
            <person name="Sun Q."/>
            <person name="Ohkuma M."/>
        </authorList>
    </citation>
    <scope>NUCLEOTIDE SEQUENCE</scope>
    <source>
        <strain evidence="1">JCM 4790</strain>
    </source>
</reference>
<dbReference type="Pfam" id="PF12900">
    <property type="entry name" value="Pyridox_ox_2"/>
    <property type="match status" value="1"/>
</dbReference>
<protein>
    <recommendedName>
        <fullName evidence="3">Pyridoxamine 5'-phosphate oxidase family protein</fullName>
    </recommendedName>
</protein>
<name>A0A918NSX4_9ACTN</name>
<evidence type="ECO:0008006" key="3">
    <source>
        <dbReference type="Google" id="ProtNLM"/>
    </source>
</evidence>
<sequence>MPTDDRRLAAYLLRRVDHGRVASSMRALPFLAAARHIVDGRRLLLRMHKGGGHPTACAGSVVAYGADNLNSAAPADALWSVQLVGLCEPVEPTPDQLHRFGPAPRRVDGAPYEPVYLRIDPAIVTVHLTEGAEDGAERHGRS</sequence>
<dbReference type="EMBL" id="BMVU01000032">
    <property type="protein sequence ID" value="GGX93595.1"/>
    <property type="molecule type" value="Genomic_DNA"/>
</dbReference>
<dbReference type="Gene3D" id="2.30.110.10">
    <property type="entry name" value="Electron Transport, Fmn-binding Protein, Chain A"/>
    <property type="match status" value="1"/>
</dbReference>
<keyword evidence="2" id="KW-1185">Reference proteome</keyword>
<reference evidence="1" key="1">
    <citation type="journal article" date="2014" name="Int. J. Syst. Evol. Microbiol.">
        <title>Complete genome sequence of Corynebacterium casei LMG S-19264T (=DSM 44701T), isolated from a smear-ripened cheese.</title>
        <authorList>
            <consortium name="US DOE Joint Genome Institute (JGI-PGF)"/>
            <person name="Walter F."/>
            <person name="Albersmeier A."/>
            <person name="Kalinowski J."/>
            <person name="Ruckert C."/>
        </authorList>
    </citation>
    <scope>NUCLEOTIDE SEQUENCE</scope>
    <source>
        <strain evidence="1">JCM 4790</strain>
    </source>
</reference>
<dbReference type="InterPro" id="IPR024747">
    <property type="entry name" value="Pyridox_Oxase-rel"/>
</dbReference>
<proteinExistence type="predicted"/>
<organism evidence="1 2">
    <name type="scientific">Streptomyces minutiscleroticus</name>
    <dbReference type="NCBI Taxonomy" id="68238"/>
    <lineage>
        <taxon>Bacteria</taxon>
        <taxon>Bacillati</taxon>
        <taxon>Actinomycetota</taxon>
        <taxon>Actinomycetes</taxon>
        <taxon>Kitasatosporales</taxon>
        <taxon>Streptomycetaceae</taxon>
        <taxon>Streptomyces</taxon>
    </lineage>
</organism>
<gene>
    <name evidence="1" type="ORF">GCM10010358_54260</name>
</gene>
<dbReference type="RefSeq" id="WP_190192934.1">
    <property type="nucleotide sequence ID" value="NZ_BMVU01000032.1"/>
</dbReference>
<evidence type="ECO:0000313" key="1">
    <source>
        <dbReference type="EMBL" id="GGX93595.1"/>
    </source>
</evidence>
<dbReference type="InterPro" id="IPR012349">
    <property type="entry name" value="Split_barrel_FMN-bd"/>
</dbReference>
<evidence type="ECO:0000313" key="2">
    <source>
        <dbReference type="Proteomes" id="UP000619244"/>
    </source>
</evidence>
<comment type="caution">
    <text evidence="1">The sequence shown here is derived from an EMBL/GenBank/DDBJ whole genome shotgun (WGS) entry which is preliminary data.</text>
</comment>
<accession>A0A918NSX4</accession>